<dbReference type="NCBIfam" id="TIGR03923">
    <property type="entry name" value="T7SS_EccE"/>
    <property type="match status" value="1"/>
</dbReference>
<evidence type="ECO:0000313" key="10">
    <source>
        <dbReference type="Proteomes" id="UP000193247"/>
    </source>
</evidence>
<organism evidence="9 10">
    <name type="scientific">Mycobacterium decipiens</name>
    <dbReference type="NCBI Taxonomy" id="1430326"/>
    <lineage>
        <taxon>Bacteria</taxon>
        <taxon>Bacillati</taxon>
        <taxon>Actinomycetota</taxon>
        <taxon>Actinomycetes</taxon>
        <taxon>Mycobacteriales</taxon>
        <taxon>Mycobacteriaceae</taxon>
        <taxon>Mycobacterium</taxon>
    </lineage>
</organism>
<comment type="similarity">
    <text evidence="2">Belongs to the EccE family.</text>
</comment>
<evidence type="ECO:0000259" key="8">
    <source>
        <dbReference type="Pfam" id="PF11203"/>
    </source>
</evidence>
<proteinExistence type="inferred from homology"/>
<keyword evidence="6 7" id="KW-0472">Membrane</keyword>
<evidence type="ECO:0000256" key="2">
    <source>
        <dbReference type="ARBA" id="ARBA00007759"/>
    </source>
</evidence>
<evidence type="ECO:0000256" key="6">
    <source>
        <dbReference type="ARBA" id="ARBA00023136"/>
    </source>
</evidence>
<dbReference type="Proteomes" id="UP000193247">
    <property type="component" value="Unassembled WGS sequence"/>
</dbReference>
<dbReference type="STRING" id="1430326.B8W66_06290"/>
<dbReference type="RefSeq" id="WP_085324159.1">
    <property type="nucleotide sequence ID" value="NZ_NCXP01000004.1"/>
</dbReference>
<accession>A0A1X2LY43</accession>
<evidence type="ECO:0000256" key="3">
    <source>
        <dbReference type="ARBA" id="ARBA00022475"/>
    </source>
</evidence>
<evidence type="ECO:0000256" key="4">
    <source>
        <dbReference type="ARBA" id="ARBA00022692"/>
    </source>
</evidence>
<dbReference type="EMBL" id="NCXP01000004">
    <property type="protein sequence ID" value="OSC42120.1"/>
    <property type="molecule type" value="Genomic_DNA"/>
</dbReference>
<evidence type="ECO:0000256" key="1">
    <source>
        <dbReference type="ARBA" id="ARBA00004236"/>
    </source>
</evidence>
<feature type="domain" description="Type VII secretion system protein EccE" evidence="8">
    <location>
        <begin position="125"/>
        <end position="210"/>
    </location>
</feature>
<protein>
    <submittedName>
        <fullName evidence="9">Type VII secretion protein EccE</fullName>
    </submittedName>
</protein>
<dbReference type="AlphaFoldDB" id="A0A1X2LY43"/>
<sequence>MTLALLVAVPATLACPWRSTREQWVLGVAVVVVIVVLAWWRGVHLTTILGRRLAMSRRRRRFGHRRSGRIAGIDVQTTALIRIRPLTANPDALPLPLIAGYLNRYGIRAERIRITNHDIETEIWETWIGLTVSAVDNLAALQARSSRIPLHQTTQVAARRLAEQLREVGWAASTAEPGDVPPLVARSARESWRGVVRETATGKRDCVAAYRISVDDALPETLAAIRCHPARETWTALEIAGNGTGRTLAAACAFRTSAEPRGAPPPGLVPQHGNHRAALLALNPLSIQRLDGHTDLPGDLLVRLRWPTAVRESAHETAF</sequence>
<evidence type="ECO:0000256" key="5">
    <source>
        <dbReference type="ARBA" id="ARBA00022989"/>
    </source>
</evidence>
<name>A0A1X2LY43_9MYCO</name>
<evidence type="ECO:0000313" key="9">
    <source>
        <dbReference type="EMBL" id="OSC42120.1"/>
    </source>
</evidence>
<keyword evidence="3" id="KW-1003">Cell membrane</keyword>
<keyword evidence="5 7" id="KW-1133">Transmembrane helix</keyword>
<evidence type="ECO:0000256" key="7">
    <source>
        <dbReference type="SAM" id="Phobius"/>
    </source>
</evidence>
<dbReference type="GO" id="GO:0005886">
    <property type="term" value="C:plasma membrane"/>
    <property type="evidence" value="ECO:0007669"/>
    <property type="project" value="UniProtKB-SubCell"/>
</dbReference>
<dbReference type="OrthoDB" id="4760969at2"/>
<dbReference type="InterPro" id="IPR050051">
    <property type="entry name" value="EccE_dom"/>
</dbReference>
<comment type="subcellular location">
    <subcellularLocation>
        <location evidence="1">Cell membrane</location>
    </subcellularLocation>
</comment>
<feature type="transmembrane region" description="Helical" evidence="7">
    <location>
        <begin position="24"/>
        <end position="50"/>
    </location>
</feature>
<keyword evidence="10" id="KW-1185">Reference proteome</keyword>
<dbReference type="Pfam" id="PF11203">
    <property type="entry name" value="EccE"/>
    <property type="match status" value="1"/>
</dbReference>
<comment type="caution">
    <text evidence="9">The sequence shown here is derived from an EMBL/GenBank/DDBJ whole genome shotgun (WGS) entry which is preliminary data.</text>
</comment>
<keyword evidence="4 7" id="KW-0812">Transmembrane</keyword>
<reference evidence="9 10" key="1">
    <citation type="submission" date="2017-04" db="EMBL/GenBank/DDBJ databases">
        <title>The new phylogeny of genus Mycobacterium.</title>
        <authorList>
            <person name="Tortoli E."/>
            <person name="Trovato A."/>
            <person name="Cirillo D.M."/>
        </authorList>
    </citation>
    <scope>NUCLEOTIDE SEQUENCE [LARGE SCALE GENOMIC DNA]</scope>
    <source>
        <strain evidence="9 10">TBL 1200985</strain>
    </source>
</reference>
<dbReference type="InterPro" id="IPR021368">
    <property type="entry name" value="T7SS_EccE"/>
</dbReference>
<gene>
    <name evidence="9" type="ORF">B8W66_06290</name>
</gene>